<feature type="transmembrane region" description="Helical" evidence="7">
    <location>
        <begin position="171"/>
        <end position="198"/>
    </location>
</feature>
<dbReference type="InterPro" id="IPR002033">
    <property type="entry name" value="TatC"/>
</dbReference>
<keyword evidence="2 7" id="KW-0812">Transmembrane</keyword>
<keyword evidence="6 7" id="KW-0472">Membrane</keyword>
<evidence type="ECO:0000256" key="5">
    <source>
        <dbReference type="ARBA" id="ARBA00023010"/>
    </source>
</evidence>
<sequence>MTLVEHLKELRYRVIVALSAVAIGTVVGFIWYQHGVHFHIREWSFRIESLGNILRGPYCSLPPEKRASFTPDGECRLLATSPFEMFLLRLKVGSLAGIVFSSPVWLYQIWAFITPGLHKKEKRFTFTFVTLAVILFFMGAVVSYFVLAVGLEFLLSMGDEYQSAALSGHDYFYYVVIVLVVFGVSFEVPLIIAALNIVGILSYEHVRNKRRIIIIALAILAAVVTPGQDPFSMMALTFCLCLLTEIAFQFCRWNDKRRKQTRPDWMDVADDESSPLETHPEPIQRPSHVAPSTTPRTSPVPNPQTQQGYPGAFDSRGQTNDGPDFSDVL</sequence>
<dbReference type="GO" id="GO:0033281">
    <property type="term" value="C:TAT protein transport complex"/>
    <property type="evidence" value="ECO:0007669"/>
    <property type="project" value="UniProtKB-UniRule"/>
</dbReference>
<feature type="transmembrane region" description="Helical" evidence="7">
    <location>
        <begin position="125"/>
        <end position="151"/>
    </location>
</feature>
<evidence type="ECO:0000256" key="4">
    <source>
        <dbReference type="ARBA" id="ARBA00022989"/>
    </source>
</evidence>
<dbReference type="GO" id="GO:0065002">
    <property type="term" value="P:intracellular protein transmembrane transport"/>
    <property type="evidence" value="ECO:0007669"/>
    <property type="project" value="TreeGrafter"/>
</dbReference>
<dbReference type="GO" id="GO:0009977">
    <property type="term" value="F:proton motive force dependent protein transmembrane transporter activity"/>
    <property type="evidence" value="ECO:0007669"/>
    <property type="project" value="TreeGrafter"/>
</dbReference>
<comment type="subcellular location">
    <subcellularLocation>
        <location evidence="7">Cell membrane</location>
        <topology evidence="7">Multi-pass membrane protein</topology>
    </subcellularLocation>
    <subcellularLocation>
        <location evidence="1">Membrane</location>
        <topology evidence="1">Multi-pass membrane protein</topology>
    </subcellularLocation>
</comment>
<comment type="subunit">
    <text evidence="7">The Tat system comprises two distinct complexes: a TatABC complex, containing multiple copies of TatA, TatB and TatC subunits, and a separate TatA complex, containing only TatA subunits. Substrates initially bind to the TatABC complex, which probably triggers association of the separate TatA complex to form the active translocon.</text>
</comment>
<evidence type="ECO:0000313" key="9">
    <source>
        <dbReference type="EMBL" id="QNQ91429.1"/>
    </source>
</evidence>
<feature type="transmembrane region" description="Helical" evidence="7">
    <location>
        <begin position="92"/>
        <end position="113"/>
    </location>
</feature>
<evidence type="ECO:0000256" key="1">
    <source>
        <dbReference type="ARBA" id="ARBA00004141"/>
    </source>
</evidence>
<dbReference type="GO" id="GO:0043953">
    <property type="term" value="P:protein transport by the Tat complex"/>
    <property type="evidence" value="ECO:0007669"/>
    <property type="project" value="UniProtKB-UniRule"/>
</dbReference>
<keyword evidence="7" id="KW-1003">Cell membrane</keyword>
<dbReference type="EMBL" id="CP046884">
    <property type="protein sequence ID" value="QNQ91429.1"/>
    <property type="molecule type" value="Genomic_DNA"/>
</dbReference>
<protein>
    <recommendedName>
        <fullName evidence="7">Sec-independent protein translocase protein TatC</fullName>
    </recommendedName>
</protein>
<dbReference type="HAMAP" id="MF_00902">
    <property type="entry name" value="TatC"/>
    <property type="match status" value="1"/>
</dbReference>
<feature type="region of interest" description="Disordered" evidence="8">
    <location>
        <begin position="262"/>
        <end position="329"/>
    </location>
</feature>
<dbReference type="PANTHER" id="PTHR30371:SF0">
    <property type="entry name" value="SEC-INDEPENDENT PROTEIN TRANSLOCASE PROTEIN TATC, CHLOROPLASTIC-RELATED"/>
    <property type="match status" value="1"/>
</dbReference>
<evidence type="ECO:0000256" key="2">
    <source>
        <dbReference type="ARBA" id="ARBA00022692"/>
    </source>
</evidence>
<dbReference type="KEGG" id="cpoy:GP475_05860"/>
<organism evidence="9 10">
    <name type="scientific">Corynebacterium poyangense</name>
    <dbReference type="NCBI Taxonomy" id="2684405"/>
    <lineage>
        <taxon>Bacteria</taxon>
        <taxon>Bacillati</taxon>
        <taxon>Actinomycetota</taxon>
        <taxon>Actinomycetes</taxon>
        <taxon>Mycobacteriales</taxon>
        <taxon>Corynebacteriaceae</taxon>
        <taxon>Corynebacterium</taxon>
    </lineage>
</organism>
<feature type="transmembrane region" description="Helical" evidence="7">
    <location>
        <begin position="233"/>
        <end position="251"/>
    </location>
</feature>
<dbReference type="NCBIfam" id="TIGR00945">
    <property type="entry name" value="tatC"/>
    <property type="match status" value="1"/>
</dbReference>
<comment type="function">
    <text evidence="7">Part of the twin-arginine translocation (Tat) system that transports large folded proteins containing a characteristic twin-arginine motif in their signal peptide across membranes. Together with TatB, TatC is part of a receptor directly interacting with Tat signal peptides.</text>
</comment>
<keyword evidence="5 7" id="KW-0811">Translocation</keyword>
<dbReference type="Pfam" id="PF00902">
    <property type="entry name" value="TatC"/>
    <property type="match status" value="1"/>
</dbReference>
<evidence type="ECO:0000256" key="3">
    <source>
        <dbReference type="ARBA" id="ARBA00022927"/>
    </source>
</evidence>
<evidence type="ECO:0000256" key="7">
    <source>
        <dbReference type="HAMAP-Rule" id="MF_00902"/>
    </source>
</evidence>
<keyword evidence="10" id="KW-1185">Reference proteome</keyword>
<dbReference type="Proteomes" id="UP000516320">
    <property type="component" value="Chromosome"/>
</dbReference>
<accession>A0A7H0SSA4</accession>
<keyword evidence="3 7" id="KW-0653">Protein transport</keyword>
<reference evidence="9 10" key="1">
    <citation type="submission" date="2019-12" db="EMBL/GenBank/DDBJ databases">
        <title>Corynebacterium sp. nov., isolated from feces of the Anser Albifrons in China.</title>
        <authorList>
            <person name="Liu Q."/>
        </authorList>
    </citation>
    <scope>NUCLEOTIDE SEQUENCE [LARGE SCALE GENOMIC DNA]</scope>
    <source>
        <strain evidence="9 10">4H37-19</strain>
    </source>
</reference>
<keyword evidence="4 7" id="KW-1133">Transmembrane helix</keyword>
<feature type="transmembrane region" description="Helical" evidence="7">
    <location>
        <begin position="12"/>
        <end position="32"/>
    </location>
</feature>
<dbReference type="AlphaFoldDB" id="A0A7H0SSA4"/>
<feature type="compositionally biased region" description="Polar residues" evidence="8">
    <location>
        <begin position="290"/>
        <end position="308"/>
    </location>
</feature>
<dbReference type="PRINTS" id="PR01840">
    <property type="entry name" value="TATCFAMILY"/>
</dbReference>
<gene>
    <name evidence="7 9" type="primary">tatC</name>
    <name evidence="9" type="ORF">GP475_05860</name>
</gene>
<evidence type="ECO:0000256" key="8">
    <source>
        <dbReference type="SAM" id="MobiDB-lite"/>
    </source>
</evidence>
<evidence type="ECO:0000313" key="10">
    <source>
        <dbReference type="Proteomes" id="UP000516320"/>
    </source>
</evidence>
<proteinExistence type="inferred from homology"/>
<feature type="transmembrane region" description="Helical" evidence="7">
    <location>
        <begin position="210"/>
        <end position="227"/>
    </location>
</feature>
<evidence type="ECO:0000256" key="6">
    <source>
        <dbReference type="ARBA" id="ARBA00023136"/>
    </source>
</evidence>
<dbReference type="PANTHER" id="PTHR30371">
    <property type="entry name" value="SEC-INDEPENDENT PROTEIN TRANSLOCASE PROTEIN TATC"/>
    <property type="match status" value="1"/>
</dbReference>
<comment type="similarity">
    <text evidence="7">Belongs to the TatC family.</text>
</comment>
<keyword evidence="7" id="KW-0813">Transport</keyword>
<name>A0A7H0SSA4_9CORY</name>